<dbReference type="Pfam" id="PF00015">
    <property type="entry name" value="MCPsignal"/>
    <property type="match status" value="1"/>
</dbReference>
<evidence type="ECO:0000259" key="8">
    <source>
        <dbReference type="PROSITE" id="PS50885"/>
    </source>
</evidence>
<dbReference type="Pfam" id="PF00672">
    <property type="entry name" value="HAMP"/>
    <property type="match status" value="1"/>
</dbReference>
<keyword evidence="6" id="KW-0472">Membrane</keyword>
<keyword evidence="4" id="KW-0807">Transducer</keyword>
<dbReference type="CDD" id="cd06225">
    <property type="entry name" value="HAMP"/>
    <property type="match status" value="1"/>
</dbReference>
<evidence type="ECO:0000256" key="5">
    <source>
        <dbReference type="SAM" id="MobiDB-lite"/>
    </source>
</evidence>
<dbReference type="PANTHER" id="PTHR43531:SF11">
    <property type="entry name" value="METHYL-ACCEPTING CHEMOTAXIS PROTEIN 3"/>
    <property type="match status" value="1"/>
</dbReference>
<dbReference type="Gene3D" id="6.10.340.10">
    <property type="match status" value="1"/>
</dbReference>
<dbReference type="PROSITE" id="PS50885">
    <property type="entry name" value="HAMP"/>
    <property type="match status" value="2"/>
</dbReference>
<evidence type="ECO:0000256" key="6">
    <source>
        <dbReference type="SAM" id="Phobius"/>
    </source>
</evidence>
<feature type="domain" description="HAMP" evidence="8">
    <location>
        <begin position="325"/>
        <end position="378"/>
    </location>
</feature>
<dbReference type="GO" id="GO:0006935">
    <property type="term" value="P:chemotaxis"/>
    <property type="evidence" value="ECO:0007669"/>
    <property type="project" value="UniProtKB-KW"/>
</dbReference>
<keyword evidence="10" id="KW-1185">Reference proteome</keyword>
<keyword evidence="6" id="KW-1133">Transmembrane helix</keyword>
<dbReference type="PANTHER" id="PTHR43531">
    <property type="entry name" value="PROTEIN ICFG"/>
    <property type="match status" value="1"/>
</dbReference>
<sequence length="769" mass="81614">MNRLSISHRITLGFALLTLMVLMMGVVAYYSVNALGGGYERYRNKTGQMSFIQALAADLSKARLVESQYRVSPTDEKAAIVADRIATLIADINIARDNNADDAAIQTFLTDMTALTDSYASSFQNLVSQDKDLNIKIDALEAAVAEAMQELRTVLDGTAQGGNTEVTNLTAKAQERLLLAEIYAEKLTFTDNPEYAALMKENIQQSVAHLADVKARLADGNAASRPTAIEGVVETAIGMVAAIEDRLDAISSSVAERVALKDGILRTIGPDIQSRLDDWAQNVVNRQGVLGAQGQQLVDRASIMTPVLSGVILLVSLLTALFITRWVTSPLRRLTQTTGELANGNTDVQIDGTSENHEIGKMAQALEVFRVAQIERDKGVAEREKHRDEQAKVFAAISQGLKALAAGQLDARINENVSAEYQALCDDFNNALAQLERTMAGVIEAALTIEASANGVSNASTDLSRRTENQAATLEQTAAALDQLTASVRSSADRAAEVASTVDATRTEAKGSGAVVGEAVKAMGQIEASSQQISQITEVISDISFQTNLLALNAGVEAARAGDAGRGFAVVASEVRALAQRSSQAASEVSDLISTSSTHVREGTKLVNSAGEALVAFVDKVDQISQFISEIASHTAEQASGISEINVGVNELDKVTQQNAAMVESSNQQGQALVHEAAQLDKLVKAFKLTAGIVQSPQNVTMASTAKPLDARMLANDLAEDQADAPATFSTARRSGTAQVVAFDDAKRPPEAPAPKAKAVGDSNIWEDF</sequence>
<dbReference type="CDD" id="cd11386">
    <property type="entry name" value="MCP_signal"/>
    <property type="match status" value="1"/>
</dbReference>
<evidence type="ECO:0000259" key="7">
    <source>
        <dbReference type="PROSITE" id="PS50111"/>
    </source>
</evidence>
<gene>
    <name evidence="9" type="ORF">AABB31_06285</name>
</gene>
<feature type="domain" description="HAMP" evidence="8">
    <location>
        <begin position="388"/>
        <end position="440"/>
    </location>
</feature>
<dbReference type="PROSITE" id="PS50111">
    <property type="entry name" value="CHEMOTAXIS_TRANSDUC_2"/>
    <property type="match status" value="1"/>
</dbReference>
<organism evidence="9 10">
    <name type="scientific">Yoonia rhodophyticola</name>
    <dbReference type="NCBI Taxonomy" id="3137370"/>
    <lineage>
        <taxon>Bacteria</taxon>
        <taxon>Pseudomonadati</taxon>
        <taxon>Pseudomonadota</taxon>
        <taxon>Alphaproteobacteria</taxon>
        <taxon>Rhodobacterales</taxon>
        <taxon>Paracoccaceae</taxon>
        <taxon>Yoonia</taxon>
    </lineage>
</organism>
<reference evidence="9" key="1">
    <citation type="submission" date="2024-08" db="EMBL/GenBank/DDBJ databases">
        <title>Phylogenomic analyses of a clade within the roseobacter group suggest taxonomic reassignments of species of the genera Aestuariivita, Citreicella, Loktanella, Nautella, Pelagibaca, Ruegeria, Thalassobius, Thiobacimonas and Tropicibacter, and the proposal o.</title>
        <authorList>
            <person name="Jeon C.O."/>
        </authorList>
    </citation>
    <scope>NUCLEOTIDE SEQUENCE</scope>
    <source>
        <strain evidence="9">SS1-5</strain>
    </source>
</reference>
<feature type="domain" description="Methyl-accepting transducer" evidence="7">
    <location>
        <begin position="445"/>
        <end position="674"/>
    </location>
</feature>
<protein>
    <submittedName>
        <fullName evidence="9">Methyl-accepting chemotaxis protein</fullName>
    </submittedName>
</protein>
<dbReference type="InterPro" id="IPR004089">
    <property type="entry name" value="MCPsignal_dom"/>
</dbReference>
<dbReference type="FunFam" id="1.10.287.950:FF:000001">
    <property type="entry name" value="Methyl-accepting chemotaxis sensory transducer"/>
    <property type="match status" value="1"/>
</dbReference>
<dbReference type="GO" id="GO:0005886">
    <property type="term" value="C:plasma membrane"/>
    <property type="evidence" value="ECO:0007669"/>
    <property type="project" value="TreeGrafter"/>
</dbReference>
<evidence type="ECO:0000313" key="9">
    <source>
        <dbReference type="EMBL" id="WZU68495.1"/>
    </source>
</evidence>
<evidence type="ECO:0000313" key="10">
    <source>
        <dbReference type="Proteomes" id="UP001470809"/>
    </source>
</evidence>
<dbReference type="InterPro" id="IPR032255">
    <property type="entry name" value="HBM"/>
</dbReference>
<dbReference type="SMART" id="SM00304">
    <property type="entry name" value="HAMP"/>
    <property type="match status" value="2"/>
</dbReference>
<comment type="similarity">
    <text evidence="3">Belongs to the methyl-accepting chemotaxis (MCP) protein family.</text>
</comment>
<dbReference type="SMART" id="SM00283">
    <property type="entry name" value="MA"/>
    <property type="match status" value="1"/>
</dbReference>
<dbReference type="SMART" id="SM01358">
    <property type="entry name" value="HBM"/>
    <property type="match status" value="1"/>
</dbReference>
<dbReference type="RefSeq" id="WP_342077783.1">
    <property type="nucleotide sequence ID" value="NZ_CP151767.2"/>
</dbReference>
<dbReference type="AlphaFoldDB" id="A0AAN0MBE9"/>
<dbReference type="Proteomes" id="UP001470809">
    <property type="component" value="Chromosome"/>
</dbReference>
<feature type="region of interest" description="Disordered" evidence="5">
    <location>
        <begin position="745"/>
        <end position="769"/>
    </location>
</feature>
<dbReference type="InterPro" id="IPR051310">
    <property type="entry name" value="MCP_chemotaxis"/>
</dbReference>
<keyword evidence="6" id="KW-0812">Transmembrane</keyword>
<dbReference type="Gene3D" id="1.10.287.950">
    <property type="entry name" value="Methyl-accepting chemotaxis protein"/>
    <property type="match status" value="1"/>
</dbReference>
<feature type="transmembrane region" description="Helical" evidence="6">
    <location>
        <begin position="303"/>
        <end position="323"/>
    </location>
</feature>
<proteinExistence type="inferred from homology"/>
<evidence type="ECO:0000256" key="3">
    <source>
        <dbReference type="ARBA" id="ARBA00029447"/>
    </source>
</evidence>
<dbReference type="KEGG" id="yrh:AABB31_06285"/>
<dbReference type="SUPFAM" id="SSF58104">
    <property type="entry name" value="Methyl-accepting chemotaxis protein (MCP) signaling domain"/>
    <property type="match status" value="1"/>
</dbReference>
<accession>A0AAN0MBE9</accession>
<evidence type="ECO:0000256" key="1">
    <source>
        <dbReference type="ARBA" id="ARBA00004370"/>
    </source>
</evidence>
<dbReference type="EMBL" id="CP151767">
    <property type="protein sequence ID" value="WZU68495.1"/>
    <property type="molecule type" value="Genomic_DNA"/>
</dbReference>
<comment type="subcellular location">
    <subcellularLocation>
        <location evidence="1">Membrane</location>
    </subcellularLocation>
</comment>
<dbReference type="GO" id="GO:0007165">
    <property type="term" value="P:signal transduction"/>
    <property type="evidence" value="ECO:0007669"/>
    <property type="project" value="UniProtKB-KW"/>
</dbReference>
<dbReference type="InterPro" id="IPR003660">
    <property type="entry name" value="HAMP_dom"/>
</dbReference>
<dbReference type="GO" id="GO:0004888">
    <property type="term" value="F:transmembrane signaling receptor activity"/>
    <property type="evidence" value="ECO:0007669"/>
    <property type="project" value="TreeGrafter"/>
</dbReference>
<feature type="transmembrane region" description="Helical" evidence="6">
    <location>
        <begin position="12"/>
        <end position="32"/>
    </location>
</feature>
<name>A0AAN0MBE9_9RHOB</name>
<keyword evidence="2" id="KW-0145">Chemotaxis</keyword>
<evidence type="ECO:0000256" key="2">
    <source>
        <dbReference type="ARBA" id="ARBA00022500"/>
    </source>
</evidence>
<evidence type="ECO:0000256" key="4">
    <source>
        <dbReference type="PROSITE-ProRule" id="PRU00284"/>
    </source>
</evidence>
<dbReference type="SUPFAM" id="SSF158472">
    <property type="entry name" value="HAMP domain-like"/>
    <property type="match status" value="1"/>
</dbReference>